<dbReference type="EMBL" id="CP054143">
    <property type="protein sequence ID" value="QKJ67551.1"/>
    <property type="molecule type" value="Genomic_DNA"/>
</dbReference>
<organism evidence="1 2">
    <name type="scientific">Deefgea piscis</name>
    <dbReference type="NCBI Taxonomy" id="2739061"/>
    <lineage>
        <taxon>Bacteria</taxon>
        <taxon>Pseudomonadati</taxon>
        <taxon>Pseudomonadota</taxon>
        <taxon>Betaproteobacteria</taxon>
        <taxon>Neisseriales</taxon>
        <taxon>Chitinibacteraceae</taxon>
        <taxon>Deefgea</taxon>
    </lineage>
</organism>
<dbReference type="KEGG" id="dee:HQN60_12995"/>
<dbReference type="RefSeq" id="WP_173534053.1">
    <property type="nucleotide sequence ID" value="NZ_CP054143.1"/>
</dbReference>
<dbReference type="Proteomes" id="UP000504844">
    <property type="component" value="Chromosome"/>
</dbReference>
<evidence type="ECO:0000313" key="1">
    <source>
        <dbReference type="EMBL" id="QKJ67551.1"/>
    </source>
</evidence>
<reference evidence="1 2" key="1">
    <citation type="submission" date="2020-05" db="EMBL/GenBank/DDBJ databases">
        <title>Complete genome sequence of Deefgea sp. D17.</title>
        <authorList>
            <person name="Bae J.-W."/>
            <person name="Han J.E."/>
        </authorList>
    </citation>
    <scope>NUCLEOTIDE SEQUENCE [LARGE SCALE GENOMIC DNA]</scope>
    <source>
        <strain evidence="1 2">D17</strain>
    </source>
</reference>
<gene>
    <name evidence="1" type="ORF">HQN60_12995</name>
</gene>
<sequence length="60" mass="6628">MSSHSIVIGLLELAQATVEVLLDVARGIKLVWRGLMSQCWQINQVAVFYCGILWVVKAVA</sequence>
<evidence type="ECO:0000313" key="2">
    <source>
        <dbReference type="Proteomes" id="UP000504844"/>
    </source>
</evidence>
<dbReference type="AlphaFoldDB" id="A0A6M8SS80"/>
<protein>
    <submittedName>
        <fullName evidence="1">Uncharacterized protein</fullName>
    </submittedName>
</protein>
<accession>A0A6M8SS80</accession>
<name>A0A6M8SS80_9NEIS</name>
<keyword evidence="2" id="KW-1185">Reference proteome</keyword>
<proteinExistence type="predicted"/>